<sequence>MSSLIVFSVTAGFGHEQARLDRDDFVHVFWENIPQEFWFTFQQDSDGHYLMKYSVPYDYTR</sequence>
<comment type="caution">
    <text evidence="1">Lacks conserved residue(s) required for the propagation of feature annotation.</text>
</comment>
<organism evidence="3 4">
    <name type="scientific">Romanomermis culicivorax</name>
    <name type="common">Nematode worm</name>
    <dbReference type="NCBI Taxonomy" id="13658"/>
    <lineage>
        <taxon>Eukaryota</taxon>
        <taxon>Metazoa</taxon>
        <taxon>Ecdysozoa</taxon>
        <taxon>Nematoda</taxon>
        <taxon>Enoplea</taxon>
        <taxon>Dorylaimia</taxon>
        <taxon>Mermithida</taxon>
        <taxon>Mermithoidea</taxon>
        <taxon>Mermithidae</taxon>
        <taxon>Romanomermis</taxon>
    </lineage>
</organism>
<dbReference type="GO" id="GO:0004222">
    <property type="term" value="F:metalloendopeptidase activity"/>
    <property type="evidence" value="ECO:0007669"/>
    <property type="project" value="InterPro"/>
</dbReference>
<dbReference type="GO" id="GO:0006508">
    <property type="term" value="P:proteolysis"/>
    <property type="evidence" value="ECO:0007669"/>
    <property type="project" value="InterPro"/>
</dbReference>
<keyword evidence="3" id="KW-1185">Reference proteome</keyword>
<protein>
    <submittedName>
        <fullName evidence="4">Peptidase M12A domain-containing protein</fullName>
    </submittedName>
</protein>
<accession>A0A915K4F6</accession>
<feature type="domain" description="Peptidase M12A" evidence="2">
    <location>
        <begin position="1"/>
        <end position="61"/>
    </location>
</feature>
<name>A0A915K4F6_ROMCU</name>
<dbReference type="InterPro" id="IPR001506">
    <property type="entry name" value="Peptidase_M12A"/>
</dbReference>
<reference evidence="4" key="1">
    <citation type="submission" date="2022-11" db="UniProtKB">
        <authorList>
            <consortium name="WormBaseParasite"/>
        </authorList>
    </citation>
    <scope>IDENTIFICATION</scope>
</reference>
<dbReference type="PROSITE" id="PS51864">
    <property type="entry name" value="ASTACIN"/>
    <property type="match status" value="1"/>
</dbReference>
<evidence type="ECO:0000259" key="2">
    <source>
        <dbReference type="PROSITE" id="PS51864"/>
    </source>
</evidence>
<dbReference type="WBParaSite" id="nRc.2.0.1.t33213-RA">
    <property type="protein sequence ID" value="nRc.2.0.1.t33213-RA"/>
    <property type="gene ID" value="nRc.2.0.1.g33213"/>
</dbReference>
<evidence type="ECO:0000256" key="1">
    <source>
        <dbReference type="PROSITE-ProRule" id="PRU01211"/>
    </source>
</evidence>
<dbReference type="Proteomes" id="UP000887565">
    <property type="component" value="Unplaced"/>
</dbReference>
<evidence type="ECO:0000313" key="3">
    <source>
        <dbReference type="Proteomes" id="UP000887565"/>
    </source>
</evidence>
<dbReference type="AlphaFoldDB" id="A0A915K4F6"/>
<dbReference type="Pfam" id="PF01400">
    <property type="entry name" value="Astacin"/>
    <property type="match status" value="1"/>
</dbReference>
<evidence type="ECO:0000313" key="4">
    <source>
        <dbReference type="WBParaSite" id="nRc.2.0.1.t33213-RA"/>
    </source>
</evidence>
<proteinExistence type="predicted"/>
<dbReference type="InterPro" id="IPR024079">
    <property type="entry name" value="MetalloPept_cat_dom_sf"/>
</dbReference>
<dbReference type="SUPFAM" id="SSF55486">
    <property type="entry name" value="Metalloproteases ('zincins'), catalytic domain"/>
    <property type="match status" value="1"/>
</dbReference>
<dbReference type="Gene3D" id="3.40.390.10">
    <property type="entry name" value="Collagenase (Catalytic Domain)"/>
    <property type="match status" value="1"/>
</dbReference>